<keyword evidence="3" id="KW-0548">Nucleotidyltransferase</keyword>
<protein>
    <submittedName>
        <fullName evidence="3">Putative Prophage PSPPH06, reverse transcriptase/maturase</fullName>
    </submittedName>
</protein>
<evidence type="ECO:0000313" key="3">
    <source>
        <dbReference type="EMBL" id="SBV91055.1"/>
    </source>
</evidence>
<dbReference type="PANTHER" id="PTHR34047">
    <property type="entry name" value="NUCLEAR INTRON MATURASE 1, MITOCHONDRIAL-RELATED"/>
    <property type="match status" value="1"/>
</dbReference>
<feature type="domain" description="Reverse transcriptase" evidence="2">
    <location>
        <begin position="44"/>
        <end position="267"/>
    </location>
</feature>
<keyword evidence="3" id="KW-0808">Transferase</keyword>
<dbReference type="PROSITE" id="PS50878">
    <property type="entry name" value="RT_POL"/>
    <property type="match status" value="1"/>
</dbReference>
<sequence>MDYFSPEELKNIFENKVRLSLTRGIDGLSAKRFFELHPDYAENISKKIHNGTYKFSPYLEKLILKGKDKKPRVISIPCIRDSIVLNSLLNYIKNSYSVLLPPKMPNSLIFKIKKSLQKLPENQHFFIRLDFKNYYPSINHANLIEKLCFIDDENILNIIRHAISNITVPFDSYFDLRPESNTIGLPQGLPISNILSEIYLLNFDENISSKVKHYCRYVDDILIITDNKEKTLDIVNSNVKTEFLTLNDEKTESNSTEETVNFLGYKINSKCISVKDKNTEIFIKKLQKIFSEYRLNTSRKNIIATDVLIEDLNMRTAGAYSNNKRYGWIIYYSMIDDITKLYEIDSIIKRNLKRYKLLHISPKIKSIVRAYFHIRGKQWASYAHNFDVVTIPEMIKALKIRGLFDENEKAKGTTILLRYQKYVKSQLDSIDKDWGNGYK</sequence>
<dbReference type="RefSeq" id="WP_227119112.1">
    <property type="nucleotide sequence ID" value="NZ_LT598928.1"/>
</dbReference>
<dbReference type="AlphaFoldDB" id="A0A212IVW5"/>
<evidence type="ECO:0000256" key="1">
    <source>
        <dbReference type="ARBA" id="ARBA00034120"/>
    </source>
</evidence>
<dbReference type="InterPro" id="IPR000477">
    <property type="entry name" value="RT_dom"/>
</dbReference>
<dbReference type="EMBL" id="FLUP01000001">
    <property type="protein sequence ID" value="SBV91055.1"/>
    <property type="molecule type" value="Genomic_DNA"/>
</dbReference>
<proteinExistence type="inferred from homology"/>
<dbReference type="InterPro" id="IPR051083">
    <property type="entry name" value="GrpII_Intron_Splice-Mob/Def"/>
</dbReference>
<comment type="similarity">
    <text evidence="1">Belongs to the bacterial reverse transcriptase family.</text>
</comment>
<name>A0A212IVW5_9BACT</name>
<reference evidence="3" key="1">
    <citation type="submission" date="2016-04" db="EMBL/GenBank/DDBJ databases">
        <authorList>
            <person name="Evans L.H."/>
            <person name="Alamgir A."/>
            <person name="Owens N."/>
            <person name="Weber N.D."/>
            <person name="Virtaneva K."/>
            <person name="Barbian K."/>
            <person name="Babar A."/>
            <person name="Rosenke K."/>
        </authorList>
    </citation>
    <scope>NUCLEOTIDE SEQUENCE</scope>
    <source>
        <strain evidence="3">92-2</strain>
    </source>
</reference>
<dbReference type="PANTHER" id="PTHR34047:SF8">
    <property type="entry name" value="PROTEIN YKFC"/>
    <property type="match status" value="1"/>
</dbReference>
<gene>
    <name evidence="3" type="ORF">KM92DES2_10080</name>
</gene>
<dbReference type="InterPro" id="IPR043128">
    <property type="entry name" value="Rev_trsase/Diguanyl_cyclase"/>
</dbReference>
<evidence type="ECO:0000259" key="2">
    <source>
        <dbReference type="PROSITE" id="PS50878"/>
    </source>
</evidence>
<dbReference type="InterPro" id="IPR043502">
    <property type="entry name" value="DNA/RNA_pol_sf"/>
</dbReference>
<dbReference type="SUPFAM" id="SSF56672">
    <property type="entry name" value="DNA/RNA polymerases"/>
    <property type="match status" value="1"/>
</dbReference>
<accession>A0A212IVW5</accession>
<organism evidence="3">
    <name type="scientific">uncultured Desulfovibrio sp</name>
    <dbReference type="NCBI Taxonomy" id="167968"/>
    <lineage>
        <taxon>Bacteria</taxon>
        <taxon>Pseudomonadati</taxon>
        <taxon>Thermodesulfobacteriota</taxon>
        <taxon>Desulfovibrionia</taxon>
        <taxon>Desulfovibrionales</taxon>
        <taxon>Desulfovibrionaceae</taxon>
        <taxon>Desulfovibrio</taxon>
        <taxon>environmental samples</taxon>
    </lineage>
</organism>
<dbReference type="GO" id="GO:0003964">
    <property type="term" value="F:RNA-directed DNA polymerase activity"/>
    <property type="evidence" value="ECO:0007669"/>
    <property type="project" value="UniProtKB-KW"/>
</dbReference>
<dbReference type="Gene3D" id="3.30.70.270">
    <property type="match status" value="1"/>
</dbReference>
<keyword evidence="3" id="KW-0695">RNA-directed DNA polymerase</keyword>
<dbReference type="Pfam" id="PF00078">
    <property type="entry name" value="RVT_1"/>
    <property type="match status" value="1"/>
</dbReference>